<dbReference type="GO" id="GO:0004180">
    <property type="term" value="F:carboxypeptidase activity"/>
    <property type="evidence" value="ECO:0007669"/>
    <property type="project" value="UniProtKB-KW"/>
</dbReference>
<dbReference type="EMBL" id="JAZBJM010000014">
    <property type="protein sequence ID" value="MEM0519472.1"/>
    <property type="molecule type" value="Genomic_DNA"/>
</dbReference>
<dbReference type="SUPFAM" id="SSF49464">
    <property type="entry name" value="Carboxypeptidase regulatory domain-like"/>
    <property type="match status" value="1"/>
</dbReference>
<protein>
    <submittedName>
        <fullName evidence="1">Carboxypeptidase-like regulatory domain-containing protein</fullName>
    </submittedName>
</protein>
<accession>A0AB35YZ31</accession>
<evidence type="ECO:0000313" key="3">
    <source>
        <dbReference type="Proteomes" id="UP001388259"/>
    </source>
</evidence>
<keyword evidence="1" id="KW-0378">Hydrolase</keyword>
<dbReference type="Proteomes" id="UP001388259">
    <property type="component" value="Unassembled WGS sequence"/>
</dbReference>
<gene>
    <name evidence="2" type="ORF">VZD24_14250</name>
    <name evidence="1" type="ORF">VZD85_14005</name>
</gene>
<name>A0AB35YZ31_9FLAO</name>
<evidence type="ECO:0000313" key="4">
    <source>
        <dbReference type="Proteomes" id="UP001390963"/>
    </source>
</evidence>
<keyword evidence="4" id="KW-1185">Reference proteome</keyword>
<reference evidence="1 4" key="1">
    <citation type="submission" date="2024-01" db="EMBL/GenBank/DDBJ databases">
        <title>Aequorivita flavus sp. nov., isolated from deep-sea sediment.</title>
        <authorList>
            <person name="Chen X."/>
        </authorList>
    </citation>
    <scope>NUCLEOTIDE SEQUENCE</scope>
    <source>
        <strain evidence="1">MCCC 1A16923</strain>
        <strain evidence="2 4">MCCC 1A16935</strain>
    </source>
</reference>
<dbReference type="Proteomes" id="UP001390963">
    <property type="component" value="Unassembled WGS sequence"/>
</dbReference>
<dbReference type="AlphaFoldDB" id="A0AB35YZ31"/>
<organism evidence="1 3">
    <name type="scientific">Aequorivita flava</name>
    <dbReference type="NCBI Taxonomy" id="3114371"/>
    <lineage>
        <taxon>Bacteria</taxon>
        <taxon>Pseudomonadati</taxon>
        <taxon>Bacteroidota</taxon>
        <taxon>Flavobacteriia</taxon>
        <taxon>Flavobacteriales</taxon>
        <taxon>Flavobacteriaceae</taxon>
        <taxon>Aequorivita</taxon>
    </lineage>
</organism>
<evidence type="ECO:0000313" key="1">
    <source>
        <dbReference type="EMBL" id="MEM0519472.1"/>
    </source>
</evidence>
<proteinExistence type="predicted"/>
<dbReference type="InterPro" id="IPR008969">
    <property type="entry name" value="CarboxyPept-like_regulatory"/>
</dbReference>
<dbReference type="EMBL" id="JBANCF010000016">
    <property type="protein sequence ID" value="MEM0574683.1"/>
    <property type="molecule type" value="Genomic_DNA"/>
</dbReference>
<dbReference type="RefSeq" id="WP_279450133.1">
    <property type="nucleotide sequence ID" value="NZ_JAZBJM010000014.1"/>
</dbReference>
<keyword evidence="1" id="KW-0121">Carboxypeptidase</keyword>
<dbReference type="SUPFAM" id="SSF56935">
    <property type="entry name" value="Porins"/>
    <property type="match status" value="1"/>
</dbReference>
<sequence length="889" mass="103277">MGARLIFFHLFIYLFVYNSSSAQTEIFGFISDKDDIELTAVNVVMKDKTNDSIIDYCFSDVDGKYKISTKATGYFYLTFSSLGYENFTINIFVDGTEKSINQNITLNEKYLELNQIIIQASKPISEKKDTITFKTKNFVQGNEQTVEDLLKRIPGLHIDSQGSIKIGNQEIEKLMIDGDDFFEKGYRILSKNMPAYPIEEVEVLLNYSNNNLLKDIEESNKVALNLKLDEKSKRIWFGNLEIGYGNNDNYVFRGNLMNFGKKSKYYILSNLNNIGNDAVGNINFLIRPSRTNEPATIGDNQHVTDLLNLSSSNLSLKESRTNFNNAALVSLNAIFNPSEKLKIKTNGFFNSDEIDFFRNRIDVVNTDSVDFTNIENYYLQNKNRTAFGKVDINYSISKNKTLETVTKFNNGHFEDTSNLVFNGDSTIEKLNSTNSLFDQKISYTSKFDNNKAFLLTGRFINEKAPQNYQLNQFFYQDLFPDFEPIDNVKQQTTNQMQFVGVEAHLLNRKPNDDLFELLIGNEYRKDKLNTAFLLLNNEMVVDKPEGYQNLLTYHVNNLYIKGKYEYKIGDLSLVSKIHLHQLFNKFTSTFIFKNQNPFFINPSIGLNWKIDDKNKITSTYSYNKTNSNLLEVYNGFVLTNFRTFSKGTDDFSQLDASSLLVDYKFGNWSERFFANTFFLYNKNYNFFSTNSLIEQNFTQIDKIIIKDREFFTISSNLNYYFKRISSNLKINFGYSKSEYKNIVNDSDLRNVTSKTSNYGIELRSGFNGIFNYHIGTKWTTNQIRTSIVNSFTDNISFLDLSFIFNNKFDFQFQSERYYFGNFETDNIYFFLDFEAKYILVKNKLSIGFSGRNLSNTIKFRNFSISDIGTSTTEYRLLPRLLLLKIEYRF</sequence>
<dbReference type="Pfam" id="PF13715">
    <property type="entry name" value="CarbopepD_reg_2"/>
    <property type="match status" value="1"/>
</dbReference>
<keyword evidence="1" id="KW-0645">Protease</keyword>
<evidence type="ECO:0000313" key="2">
    <source>
        <dbReference type="EMBL" id="MEM0574683.1"/>
    </source>
</evidence>
<comment type="caution">
    <text evidence="1">The sequence shown here is derived from an EMBL/GenBank/DDBJ whole genome shotgun (WGS) entry which is preliminary data.</text>
</comment>